<evidence type="ECO:0000256" key="1">
    <source>
        <dbReference type="SAM" id="MobiDB-lite"/>
    </source>
</evidence>
<reference evidence="2" key="2">
    <citation type="submission" date="2023-06" db="EMBL/GenBank/DDBJ databases">
        <authorList>
            <consortium name="Lawrence Berkeley National Laboratory"/>
            <person name="Haridas S."/>
            <person name="Hensen N."/>
            <person name="Bonometti L."/>
            <person name="Westerberg I."/>
            <person name="Brannstrom I.O."/>
            <person name="Guillou S."/>
            <person name="Cros-Aarteil S."/>
            <person name="Calhoun S."/>
            <person name="Kuo A."/>
            <person name="Mondo S."/>
            <person name="Pangilinan J."/>
            <person name="Riley R."/>
            <person name="Labutti K."/>
            <person name="Andreopoulos B."/>
            <person name="Lipzen A."/>
            <person name="Chen C."/>
            <person name="Yanf M."/>
            <person name="Daum C."/>
            <person name="Ng V."/>
            <person name="Clum A."/>
            <person name="Steindorff A."/>
            <person name="Ohm R."/>
            <person name="Martin F."/>
            <person name="Silar P."/>
            <person name="Natvig D."/>
            <person name="Lalanne C."/>
            <person name="Gautier V."/>
            <person name="Ament-Velasquez S.L."/>
            <person name="Kruys A."/>
            <person name="Hutchinson M.I."/>
            <person name="Powell A.J."/>
            <person name="Barry K."/>
            <person name="Miller A.N."/>
            <person name="Grigoriev I.V."/>
            <person name="Debuchy R."/>
            <person name="Gladieux P."/>
            <person name="Thoren M.H."/>
            <person name="Johannesson H."/>
        </authorList>
    </citation>
    <scope>NUCLEOTIDE SEQUENCE</scope>
    <source>
        <strain evidence="2">CBS 168.71</strain>
    </source>
</reference>
<dbReference type="AlphaFoldDB" id="A0AAE0HPG4"/>
<comment type="caution">
    <text evidence="2">The sequence shown here is derived from an EMBL/GenBank/DDBJ whole genome shotgun (WGS) entry which is preliminary data.</text>
</comment>
<evidence type="ECO:0000313" key="2">
    <source>
        <dbReference type="EMBL" id="KAK3299984.1"/>
    </source>
</evidence>
<name>A0AAE0HPG4_9PEZI</name>
<organism evidence="2 3">
    <name type="scientific">Chaetomium fimeti</name>
    <dbReference type="NCBI Taxonomy" id="1854472"/>
    <lineage>
        <taxon>Eukaryota</taxon>
        <taxon>Fungi</taxon>
        <taxon>Dikarya</taxon>
        <taxon>Ascomycota</taxon>
        <taxon>Pezizomycotina</taxon>
        <taxon>Sordariomycetes</taxon>
        <taxon>Sordariomycetidae</taxon>
        <taxon>Sordariales</taxon>
        <taxon>Chaetomiaceae</taxon>
        <taxon>Chaetomium</taxon>
    </lineage>
</organism>
<reference evidence="2" key="1">
    <citation type="journal article" date="2023" name="Mol. Phylogenet. Evol.">
        <title>Genome-scale phylogeny and comparative genomics of the fungal order Sordariales.</title>
        <authorList>
            <person name="Hensen N."/>
            <person name="Bonometti L."/>
            <person name="Westerberg I."/>
            <person name="Brannstrom I.O."/>
            <person name="Guillou S."/>
            <person name="Cros-Aarteil S."/>
            <person name="Calhoun S."/>
            <person name="Haridas S."/>
            <person name="Kuo A."/>
            <person name="Mondo S."/>
            <person name="Pangilinan J."/>
            <person name="Riley R."/>
            <person name="LaButti K."/>
            <person name="Andreopoulos B."/>
            <person name="Lipzen A."/>
            <person name="Chen C."/>
            <person name="Yan M."/>
            <person name="Daum C."/>
            <person name="Ng V."/>
            <person name="Clum A."/>
            <person name="Steindorff A."/>
            <person name="Ohm R.A."/>
            <person name="Martin F."/>
            <person name="Silar P."/>
            <person name="Natvig D.O."/>
            <person name="Lalanne C."/>
            <person name="Gautier V."/>
            <person name="Ament-Velasquez S.L."/>
            <person name="Kruys A."/>
            <person name="Hutchinson M.I."/>
            <person name="Powell A.J."/>
            <person name="Barry K."/>
            <person name="Miller A.N."/>
            <person name="Grigoriev I.V."/>
            <person name="Debuchy R."/>
            <person name="Gladieux P."/>
            <person name="Hiltunen Thoren M."/>
            <person name="Johannesson H."/>
        </authorList>
    </citation>
    <scope>NUCLEOTIDE SEQUENCE</scope>
    <source>
        <strain evidence="2">CBS 168.71</strain>
    </source>
</reference>
<feature type="region of interest" description="Disordered" evidence="1">
    <location>
        <begin position="110"/>
        <end position="129"/>
    </location>
</feature>
<protein>
    <submittedName>
        <fullName evidence="2">Uncharacterized protein</fullName>
    </submittedName>
</protein>
<dbReference type="Proteomes" id="UP001278766">
    <property type="component" value="Unassembled WGS sequence"/>
</dbReference>
<gene>
    <name evidence="2" type="ORF">B0H64DRAFT_4284</name>
</gene>
<evidence type="ECO:0000313" key="3">
    <source>
        <dbReference type="Proteomes" id="UP001278766"/>
    </source>
</evidence>
<keyword evidence="3" id="KW-1185">Reference proteome</keyword>
<sequence>MARRGPGLGRAIFPFSVAAARAQRSLVSLSLCCCSIDARRVCGATVSPHAVPPGQMCRARYPWTMGQELAVCLSSSAGQQFEGPLGALSSRRTARKGCCHFPPVPLPSRGLSRTSRVSMRGRSPDPALAGPQGGCVAVWMSSCTALCVACGSLCSPASLGNRASLPGVLSRDAKRGQSRVWD</sequence>
<accession>A0AAE0HPG4</accession>
<dbReference type="GeneID" id="87842790"/>
<proteinExistence type="predicted"/>
<dbReference type="EMBL" id="JAUEPN010000001">
    <property type="protein sequence ID" value="KAK3299984.1"/>
    <property type="molecule type" value="Genomic_DNA"/>
</dbReference>
<dbReference type="RefSeq" id="XP_062663498.1">
    <property type="nucleotide sequence ID" value="XM_062805842.1"/>
</dbReference>